<dbReference type="Proteomes" id="UP000510686">
    <property type="component" value="Chromosome 6"/>
</dbReference>
<evidence type="ECO:0000313" key="1">
    <source>
        <dbReference type="EMBL" id="QLI72822.1"/>
    </source>
</evidence>
<reference evidence="1 2" key="1">
    <citation type="submission" date="2020-07" db="EMBL/GenBank/DDBJ databases">
        <title>Telomere length de novo assembly of all 7 chromosomes of the fungus, Metarhizium brunneum, using a novel assembly pipeline.</title>
        <authorList>
            <person name="Saud z."/>
            <person name="Kortsinoglou A."/>
            <person name="Kouvelis V.N."/>
            <person name="Butt T.M."/>
        </authorList>
    </citation>
    <scope>NUCLEOTIDE SEQUENCE [LARGE SCALE GENOMIC DNA]</scope>
    <source>
        <strain evidence="1 2">4556</strain>
    </source>
</reference>
<dbReference type="AlphaFoldDB" id="A0A7D5YXJ3"/>
<protein>
    <submittedName>
        <fullName evidence="1">Uncharacterized protein</fullName>
    </submittedName>
</protein>
<accession>A0A7D5YXJ3</accession>
<dbReference type="RefSeq" id="XP_065987554.1">
    <property type="nucleotide sequence ID" value="XM_066131520.1"/>
</dbReference>
<keyword evidence="2" id="KW-1185">Reference proteome</keyword>
<name>A0A7D5YXJ3_9HYPO</name>
<proteinExistence type="predicted"/>
<sequence length="49" mass="5281">MMQTGKTQDSQLLLLLGFEHGSFLSAGLEGRQGRQAADWQTCVGETAPD</sequence>
<organism evidence="1 2">
    <name type="scientific">Metarhizium brunneum</name>
    <dbReference type="NCBI Taxonomy" id="500148"/>
    <lineage>
        <taxon>Eukaryota</taxon>
        <taxon>Fungi</taxon>
        <taxon>Dikarya</taxon>
        <taxon>Ascomycota</taxon>
        <taxon>Pezizomycotina</taxon>
        <taxon>Sordariomycetes</taxon>
        <taxon>Hypocreomycetidae</taxon>
        <taxon>Hypocreales</taxon>
        <taxon>Clavicipitaceae</taxon>
        <taxon>Metarhizium</taxon>
    </lineage>
</organism>
<gene>
    <name evidence="1" type="ORF">G6M90_00g096980</name>
</gene>
<dbReference type="KEGG" id="mbrn:90968162"/>
<evidence type="ECO:0000313" key="2">
    <source>
        <dbReference type="Proteomes" id="UP000510686"/>
    </source>
</evidence>
<dbReference type="EMBL" id="CP058937">
    <property type="protein sequence ID" value="QLI72822.1"/>
    <property type="molecule type" value="Genomic_DNA"/>
</dbReference>
<dbReference type="GeneID" id="90968162"/>